<feature type="transmembrane region" description="Helical" evidence="1">
    <location>
        <begin position="20"/>
        <end position="39"/>
    </location>
</feature>
<dbReference type="EMBL" id="BAET01000004">
    <property type="protein sequence ID" value="GAB54411.1"/>
    <property type="molecule type" value="Genomic_DNA"/>
</dbReference>
<proteinExistence type="predicted"/>
<keyword evidence="1" id="KW-1133">Transmembrane helix</keyword>
<dbReference type="Proteomes" id="UP000053586">
    <property type="component" value="Unassembled WGS sequence"/>
</dbReference>
<comment type="caution">
    <text evidence="2">The sequence shown here is derived from an EMBL/GenBank/DDBJ whole genome shotgun (WGS) entry which is preliminary data.</text>
</comment>
<organism evidence="2 3">
    <name type="scientific">Glaciecola punicea ACAM 611</name>
    <dbReference type="NCBI Taxonomy" id="1121923"/>
    <lineage>
        <taxon>Bacteria</taxon>
        <taxon>Pseudomonadati</taxon>
        <taxon>Pseudomonadota</taxon>
        <taxon>Gammaproteobacteria</taxon>
        <taxon>Alteromonadales</taxon>
        <taxon>Alteromonadaceae</taxon>
        <taxon>Glaciecola</taxon>
    </lineage>
</organism>
<name>H5T7Y4_9ALTE</name>
<keyword evidence="3" id="KW-1185">Reference proteome</keyword>
<gene>
    <name evidence="2" type="ORF">GPUN_0258</name>
</gene>
<reference evidence="2 3" key="2">
    <citation type="journal article" date="2017" name="Antonie Van Leeuwenhoek">
        <title>Rhizobium rhizosphaerae sp. nov., a novel species isolated from rice rhizosphere.</title>
        <authorList>
            <person name="Zhao J.J."/>
            <person name="Zhang J."/>
            <person name="Zhang R.J."/>
            <person name="Zhang C.W."/>
            <person name="Yin H.Q."/>
            <person name="Zhang X.X."/>
        </authorList>
    </citation>
    <scope>NUCLEOTIDE SEQUENCE [LARGE SCALE GENOMIC DNA]</scope>
    <source>
        <strain evidence="2 3">ACAM 611</strain>
    </source>
</reference>
<keyword evidence="1" id="KW-0472">Membrane</keyword>
<evidence type="ECO:0000313" key="3">
    <source>
        <dbReference type="Proteomes" id="UP000053586"/>
    </source>
</evidence>
<evidence type="ECO:0000313" key="2">
    <source>
        <dbReference type="EMBL" id="GAB54411.1"/>
    </source>
</evidence>
<reference evidence="2 3" key="1">
    <citation type="journal article" date="2012" name="J. Bacteriol.">
        <title>Genome sequence of proteorhodopsin-containing sea ice bacterium Glaciecola punicea ACAM 611T.</title>
        <authorList>
            <person name="Qin Q.-L."/>
            <person name="Xie B.-B."/>
            <person name="Shu Y.-L."/>
            <person name="Rong J.-C."/>
            <person name="Zhao D.-L."/>
            <person name="Zhang X.-Y."/>
            <person name="Chen X.-L."/>
            <person name="Zhou B.-C."/>
            <person name="Zhanga Y.-Z."/>
        </authorList>
    </citation>
    <scope>NUCLEOTIDE SEQUENCE [LARGE SCALE GENOMIC DNA]</scope>
    <source>
        <strain evidence="2 3">ACAM 611</strain>
    </source>
</reference>
<dbReference type="AlphaFoldDB" id="H5T7Y4"/>
<keyword evidence="1" id="KW-0812">Transmembrane</keyword>
<protein>
    <submittedName>
        <fullName evidence="2">Uncharacterized protein</fullName>
    </submittedName>
</protein>
<evidence type="ECO:0000256" key="1">
    <source>
        <dbReference type="SAM" id="Phobius"/>
    </source>
</evidence>
<sequence length="280" mass="32137">MQINNVCLIANIYQLYRLSIVVTFTTILILNTCYMAHYFPKPAPLSPRAGAVERRNKKDKKYKGVDVNKSFYYLWFEYLKRSDKYKLACENNGKGMTKLYKDFGNLHSDQYTGELGFWEWWTEKDKNDQLRGERLFGIKGHTVEGFATNDELLESKDQIESGEVKVIILPTNVTRSTIERRLAKLLKQLVLNPTEVTARYHPSNLKVDVNSLEKCLKAYDMRLEGKTNVEIGAVFIFEDAQKVLKDADLKNKCNVGAYRLIKKAEANIKAVESGMFGVGH</sequence>
<accession>H5T7Y4</accession>